<comment type="caution">
    <text evidence="2">The sequence shown here is derived from an EMBL/GenBank/DDBJ whole genome shotgun (WGS) entry which is preliminary data.</text>
</comment>
<sequence>MNEWQLLSRCLVIGMTAICFAATISFCVAKGPSSTIINPEAFTYKSNNSGNTYLSVCLNNRITSFYIGKTSLFRTKNFNVLTRGRQVIIPVLTS</sequence>
<evidence type="ECO:0000313" key="2">
    <source>
        <dbReference type="EMBL" id="OQP59915.1"/>
    </source>
</evidence>
<name>A0A1V9FNI2_9BACT</name>
<dbReference type="STRING" id="1703345.A3860_35990"/>
<dbReference type="AlphaFoldDB" id="A0A1V9FNI2"/>
<feature type="transmembrane region" description="Helical" evidence="1">
    <location>
        <begin position="6"/>
        <end position="29"/>
    </location>
</feature>
<gene>
    <name evidence="2" type="ORF">A3860_35990</name>
</gene>
<dbReference type="Proteomes" id="UP000192796">
    <property type="component" value="Unassembled WGS sequence"/>
</dbReference>
<dbReference type="EMBL" id="LVYD01000072">
    <property type="protein sequence ID" value="OQP59915.1"/>
    <property type="molecule type" value="Genomic_DNA"/>
</dbReference>
<evidence type="ECO:0000256" key="1">
    <source>
        <dbReference type="SAM" id="Phobius"/>
    </source>
</evidence>
<evidence type="ECO:0000313" key="3">
    <source>
        <dbReference type="Proteomes" id="UP000192796"/>
    </source>
</evidence>
<proteinExistence type="predicted"/>
<keyword evidence="1" id="KW-0472">Membrane</keyword>
<keyword evidence="1" id="KW-0812">Transmembrane</keyword>
<keyword evidence="1" id="KW-1133">Transmembrane helix</keyword>
<keyword evidence="3" id="KW-1185">Reference proteome</keyword>
<reference evidence="2 3" key="1">
    <citation type="submission" date="2016-03" db="EMBL/GenBank/DDBJ databases">
        <title>Niastella vici sp. nov., isolated from farmland soil.</title>
        <authorList>
            <person name="Chen L."/>
            <person name="Wang D."/>
            <person name="Yang S."/>
            <person name="Wang G."/>
        </authorList>
    </citation>
    <scope>NUCLEOTIDE SEQUENCE [LARGE SCALE GENOMIC DNA]</scope>
    <source>
        <strain evidence="2 3">DJ57</strain>
    </source>
</reference>
<dbReference type="RefSeq" id="WP_081154061.1">
    <property type="nucleotide sequence ID" value="NZ_LVYD01000072.1"/>
</dbReference>
<accession>A0A1V9FNI2</accession>
<organism evidence="2 3">
    <name type="scientific">Niastella vici</name>
    <dbReference type="NCBI Taxonomy" id="1703345"/>
    <lineage>
        <taxon>Bacteria</taxon>
        <taxon>Pseudomonadati</taxon>
        <taxon>Bacteroidota</taxon>
        <taxon>Chitinophagia</taxon>
        <taxon>Chitinophagales</taxon>
        <taxon>Chitinophagaceae</taxon>
        <taxon>Niastella</taxon>
    </lineage>
</organism>
<protein>
    <submittedName>
        <fullName evidence="2">Uncharacterized protein</fullName>
    </submittedName>
</protein>